<reference evidence="3" key="1">
    <citation type="journal article" date="2014" name="Genome Biol. Evol.">
        <title>Pangenome evidence for extensive interdomain horizontal transfer affecting lineage core and shell genes in uncultured planktonic thaumarchaeota and euryarchaeota.</title>
        <authorList>
            <person name="Deschamps P."/>
            <person name="Zivanovic Y."/>
            <person name="Moreira D."/>
            <person name="Rodriguez-Valera F."/>
            <person name="Lopez-Garcia P."/>
        </authorList>
    </citation>
    <scope>NUCLEOTIDE SEQUENCE</scope>
</reference>
<feature type="domain" description="NAD-dependent epimerase/dehydratase" evidence="1">
    <location>
        <begin position="12"/>
        <end position="173"/>
    </location>
</feature>
<evidence type="ECO:0000259" key="1">
    <source>
        <dbReference type="Pfam" id="PF01370"/>
    </source>
</evidence>
<dbReference type="InterPro" id="IPR036291">
    <property type="entry name" value="NAD(P)-bd_dom_sf"/>
</dbReference>
<dbReference type="PANTHER" id="PTHR11092:SF0">
    <property type="entry name" value="EPIMERASE FAMILY PROTEIN SDR39U1"/>
    <property type="match status" value="1"/>
</dbReference>
<dbReference type="SUPFAM" id="SSF51735">
    <property type="entry name" value="NAD(P)-binding Rossmann-fold domains"/>
    <property type="match status" value="1"/>
</dbReference>
<dbReference type="InterPro" id="IPR001509">
    <property type="entry name" value="Epimerase_deHydtase"/>
</dbReference>
<feature type="domain" description="DUF1731" evidence="2">
    <location>
        <begin position="252"/>
        <end position="291"/>
    </location>
</feature>
<dbReference type="NCBIfam" id="TIGR01777">
    <property type="entry name" value="yfcH"/>
    <property type="match status" value="1"/>
</dbReference>
<protein>
    <submittedName>
        <fullName evidence="3">Putative nucleoside-diphosphate sugar epimerase</fullName>
    </submittedName>
</protein>
<dbReference type="InterPro" id="IPR013549">
    <property type="entry name" value="DUF1731"/>
</dbReference>
<evidence type="ECO:0000313" key="3">
    <source>
        <dbReference type="EMBL" id="AIF08061.1"/>
    </source>
</evidence>
<dbReference type="AlphaFoldDB" id="A0A075GW14"/>
<dbReference type="InterPro" id="IPR010099">
    <property type="entry name" value="SDR39U1"/>
</dbReference>
<organism evidence="3">
    <name type="scientific">uncultured marine thaumarchaeote KM3_26_F01</name>
    <dbReference type="NCBI Taxonomy" id="1456108"/>
    <lineage>
        <taxon>Archaea</taxon>
        <taxon>Nitrososphaerota</taxon>
        <taxon>environmental samples</taxon>
    </lineage>
</organism>
<sequence>MIIKNILHMKKILISGSTGFIGQNFVNFITRESFSVIKLVRKNDHVDDSSIFWNPYEDVLNIDKFEDFDVIIHLSGRSPITRITQNVKQVLYSSRIETTKNLVNVITKLKKPPDVFLCASATGYYGDQGNTDLYESSNAGNGFWSDMCSDWETATMPVKELGIRTVNLRIGNVIDKVMNLILLKLPIFSDFGHGRQYYPFISMHELNNILLHVIQNDNINGPVNLVSPQPITNHMFNQALSKVYRRPAILSIPEILPRLVLGREIANLLYGSSKVFPKKLLDSGYKFAENTPEESIIHYKNYRVK</sequence>
<dbReference type="Pfam" id="PF01370">
    <property type="entry name" value="Epimerase"/>
    <property type="match status" value="1"/>
</dbReference>
<evidence type="ECO:0000259" key="2">
    <source>
        <dbReference type="Pfam" id="PF08338"/>
    </source>
</evidence>
<name>A0A075GW14_9ARCH</name>
<dbReference type="Gene3D" id="3.40.50.720">
    <property type="entry name" value="NAD(P)-binding Rossmann-like Domain"/>
    <property type="match status" value="1"/>
</dbReference>
<proteinExistence type="predicted"/>
<accession>A0A075GW14</accession>
<dbReference type="EMBL" id="KF900819">
    <property type="protein sequence ID" value="AIF08061.1"/>
    <property type="molecule type" value="Genomic_DNA"/>
</dbReference>
<dbReference type="PANTHER" id="PTHR11092">
    <property type="entry name" value="SUGAR NUCLEOTIDE EPIMERASE RELATED"/>
    <property type="match status" value="1"/>
</dbReference>
<dbReference type="Pfam" id="PF08338">
    <property type="entry name" value="DUF1731"/>
    <property type="match status" value="1"/>
</dbReference>